<protein>
    <submittedName>
        <fullName evidence="1">Uncharacterized protein</fullName>
    </submittedName>
</protein>
<sequence length="316" mass="36464">MKHTDGIEFFDSDDIEELNAKQINALSPDERAALSSAEARLKSSYTEKQRLMDMYTDEMKLSGKSLGIKHQKASTSKKEFIEKSQAPNYFICLAGIKEYFESNENLIAFKNTGGLFNAGVCWWHSRLQRAALYLTTYRPNEPKCSKKEAKKIIRNLIKAKEVAEISGFNNFSEFSIEFKEEIQKYLNLWQLYDGLLLWQWINGLSGSYETTPEKLKKYMDEIYEEVAVRKRIAYVKLQIKGIDSHALLITEIEQASDGQGYIFNFIDSNSPDSAFTAYYMYGQTHLDLYNKSVPYLQREDDIDKFLSAIDKYSTGL</sequence>
<reference evidence="2" key="1">
    <citation type="submission" date="2016-07" db="EMBL/GenBank/DDBJ databases">
        <title>Nontailed viruses are major unrecognized killers of bacteria in the ocean.</title>
        <authorList>
            <person name="Kauffman K."/>
            <person name="Hussain F."/>
            <person name="Yang J."/>
            <person name="Arevalo P."/>
            <person name="Brown J."/>
            <person name="Cutler M."/>
            <person name="Kelly L."/>
            <person name="Polz M.F."/>
        </authorList>
    </citation>
    <scope>NUCLEOTIDE SEQUENCE [LARGE SCALE GENOMIC DNA]</scope>
    <source>
        <strain evidence="2">10N.261.55.E11</strain>
    </source>
</reference>
<dbReference type="EMBL" id="MCWU01000037">
    <property type="protein sequence ID" value="PMJ63738.1"/>
    <property type="molecule type" value="Genomic_DNA"/>
</dbReference>
<organism evidence="1 2">
    <name type="scientific">Vibrio splendidus</name>
    <dbReference type="NCBI Taxonomy" id="29497"/>
    <lineage>
        <taxon>Bacteria</taxon>
        <taxon>Pseudomonadati</taxon>
        <taxon>Pseudomonadota</taxon>
        <taxon>Gammaproteobacteria</taxon>
        <taxon>Vibrionales</taxon>
        <taxon>Vibrionaceae</taxon>
        <taxon>Vibrio</taxon>
    </lineage>
</organism>
<dbReference type="Proteomes" id="UP000235330">
    <property type="component" value="Unassembled WGS sequence"/>
</dbReference>
<gene>
    <name evidence="1" type="ORF">BCU17_22070</name>
</gene>
<name>A0A2N7F9D0_VIBSP</name>
<accession>A0A2N7F9D0</accession>
<dbReference type="AlphaFoldDB" id="A0A2N7F9D0"/>
<evidence type="ECO:0000313" key="1">
    <source>
        <dbReference type="EMBL" id="PMJ63738.1"/>
    </source>
</evidence>
<evidence type="ECO:0000313" key="2">
    <source>
        <dbReference type="Proteomes" id="UP000235330"/>
    </source>
</evidence>
<dbReference type="RefSeq" id="WP_048658376.1">
    <property type="nucleotide sequence ID" value="NZ_CAWNSM010000037.1"/>
</dbReference>
<proteinExistence type="predicted"/>
<comment type="caution">
    <text evidence="1">The sequence shown here is derived from an EMBL/GenBank/DDBJ whole genome shotgun (WGS) entry which is preliminary data.</text>
</comment>